<feature type="transmembrane region" description="Helical" evidence="1">
    <location>
        <begin position="20"/>
        <end position="41"/>
    </location>
</feature>
<proteinExistence type="predicted"/>
<keyword evidence="1" id="KW-1133">Transmembrane helix</keyword>
<dbReference type="EMBL" id="MLJW01000138">
    <property type="protein sequence ID" value="OIQ97102.1"/>
    <property type="molecule type" value="Genomic_DNA"/>
</dbReference>
<comment type="caution">
    <text evidence="2">The sequence shown here is derived from an EMBL/GenBank/DDBJ whole genome shotgun (WGS) entry which is preliminary data.</text>
</comment>
<dbReference type="Pfam" id="PF07963">
    <property type="entry name" value="N_methyl"/>
    <property type="match status" value="1"/>
</dbReference>
<gene>
    <name evidence="2" type="ORF">GALL_209270</name>
</gene>
<dbReference type="NCBIfam" id="TIGR02532">
    <property type="entry name" value="IV_pilin_GFxxxE"/>
    <property type="match status" value="1"/>
</dbReference>
<accession>A0A1J5RM51</accession>
<dbReference type="InterPro" id="IPR012902">
    <property type="entry name" value="N_methyl_site"/>
</dbReference>
<protein>
    <recommendedName>
        <fullName evidence="3">General secretion pathway protein J</fullName>
    </recommendedName>
</protein>
<dbReference type="PROSITE" id="PS00409">
    <property type="entry name" value="PROKAR_NTER_METHYL"/>
    <property type="match status" value="1"/>
</dbReference>
<sequence>MNAGFWNPIRRRGFTLIEVMISVALIGLLLVGLNFFVFSMGDLWGRSGDRRLVDQHVEAVTRYLKHEFKTAGLPPAVTIGTAAFYPADIRTPDSGTQTLLTFVLPAGSRLFTWPARPLPEVVCSLEVVQGKGLYFLWHSRLEQKFGEDPPRAALVSPFVSALSYDYFDPDLSRWTTEQSFKKDPNGAYLTPQRIRLTFTYGKYSTVRVITLPQAVEGVPNY</sequence>
<reference evidence="2" key="1">
    <citation type="submission" date="2016-10" db="EMBL/GenBank/DDBJ databases">
        <title>Sequence of Gallionella enrichment culture.</title>
        <authorList>
            <person name="Poehlein A."/>
            <person name="Muehling M."/>
            <person name="Daniel R."/>
        </authorList>
    </citation>
    <scope>NUCLEOTIDE SEQUENCE</scope>
</reference>
<evidence type="ECO:0000256" key="1">
    <source>
        <dbReference type="SAM" id="Phobius"/>
    </source>
</evidence>
<keyword evidence="1" id="KW-0472">Membrane</keyword>
<keyword evidence="1" id="KW-0812">Transmembrane</keyword>
<name>A0A1J5RM51_9ZZZZ</name>
<dbReference type="AlphaFoldDB" id="A0A1J5RM51"/>
<organism evidence="2">
    <name type="scientific">mine drainage metagenome</name>
    <dbReference type="NCBI Taxonomy" id="410659"/>
    <lineage>
        <taxon>unclassified sequences</taxon>
        <taxon>metagenomes</taxon>
        <taxon>ecological metagenomes</taxon>
    </lineage>
</organism>
<evidence type="ECO:0008006" key="3">
    <source>
        <dbReference type="Google" id="ProtNLM"/>
    </source>
</evidence>
<evidence type="ECO:0000313" key="2">
    <source>
        <dbReference type="EMBL" id="OIQ97102.1"/>
    </source>
</evidence>